<dbReference type="PANTHER" id="PTHR46481:SF10">
    <property type="entry name" value="ZINC FINGER BED DOMAIN-CONTAINING PROTEIN 39"/>
    <property type="match status" value="1"/>
</dbReference>
<dbReference type="OrthoDB" id="6620210at2759"/>
<gene>
    <name evidence="7" type="ORF">DIABBA_LOCUS4858</name>
</gene>
<reference evidence="7" key="1">
    <citation type="submission" date="2022-01" db="EMBL/GenBank/DDBJ databases">
        <authorList>
            <person name="King R."/>
        </authorList>
    </citation>
    <scope>NUCLEOTIDE SEQUENCE</scope>
</reference>
<keyword evidence="3" id="KW-0863">Zinc-finger</keyword>
<keyword evidence="5" id="KW-0539">Nucleus</keyword>
<dbReference type="InterPro" id="IPR052035">
    <property type="entry name" value="ZnF_BED_domain_contain"/>
</dbReference>
<sequence>MLSINKNEVIEGSSVSHTDATPLPSEDQAIDIDYTAGPSSKRPKIQRSIKNSFEEIVSNTSTTGDKARKINNTILYFNYKDNQLFSLVDDEGFKHLLKETAPYYNIPSTSTTTWLLDEKYDVLSTLLKSKICSVEHVTLTSDIWSDMQMRSFLDVTALVELGTEFQSVTLGFYHLDQRHTSEYIAAVPSRNCPKSREKENTKSTRQTKLYKYWLSNRFSRLTEESEKQTMEIPDDSTKKERKPPPICTTGVENINFLIALLDAEIAGKCSIKE</sequence>
<feature type="region of interest" description="Disordered" evidence="6">
    <location>
        <begin position="1"/>
        <end position="27"/>
    </location>
</feature>
<keyword evidence="4" id="KW-0862">Zinc</keyword>
<dbReference type="GO" id="GO:0008270">
    <property type="term" value="F:zinc ion binding"/>
    <property type="evidence" value="ECO:0007669"/>
    <property type="project" value="UniProtKB-KW"/>
</dbReference>
<proteinExistence type="predicted"/>
<evidence type="ECO:0000256" key="4">
    <source>
        <dbReference type="ARBA" id="ARBA00022833"/>
    </source>
</evidence>
<comment type="subcellular location">
    <subcellularLocation>
        <location evidence="1">Nucleus</location>
    </subcellularLocation>
</comment>
<evidence type="ECO:0000256" key="1">
    <source>
        <dbReference type="ARBA" id="ARBA00004123"/>
    </source>
</evidence>
<dbReference type="EMBL" id="OU898278">
    <property type="protein sequence ID" value="CAG9831251.1"/>
    <property type="molecule type" value="Genomic_DNA"/>
</dbReference>
<keyword evidence="2" id="KW-0479">Metal-binding</keyword>
<evidence type="ECO:0000313" key="7">
    <source>
        <dbReference type="EMBL" id="CAG9831251.1"/>
    </source>
</evidence>
<accession>A0A9N9X877</accession>
<evidence type="ECO:0000256" key="6">
    <source>
        <dbReference type="SAM" id="MobiDB-lite"/>
    </source>
</evidence>
<evidence type="ECO:0000313" key="8">
    <source>
        <dbReference type="Proteomes" id="UP001153709"/>
    </source>
</evidence>
<evidence type="ECO:0000256" key="5">
    <source>
        <dbReference type="ARBA" id="ARBA00023242"/>
    </source>
</evidence>
<name>A0A9N9X877_DIABA</name>
<keyword evidence="8" id="KW-1185">Reference proteome</keyword>
<organism evidence="7 8">
    <name type="scientific">Diabrotica balteata</name>
    <name type="common">Banded cucumber beetle</name>
    <dbReference type="NCBI Taxonomy" id="107213"/>
    <lineage>
        <taxon>Eukaryota</taxon>
        <taxon>Metazoa</taxon>
        <taxon>Ecdysozoa</taxon>
        <taxon>Arthropoda</taxon>
        <taxon>Hexapoda</taxon>
        <taxon>Insecta</taxon>
        <taxon>Pterygota</taxon>
        <taxon>Neoptera</taxon>
        <taxon>Endopterygota</taxon>
        <taxon>Coleoptera</taxon>
        <taxon>Polyphaga</taxon>
        <taxon>Cucujiformia</taxon>
        <taxon>Chrysomeloidea</taxon>
        <taxon>Chrysomelidae</taxon>
        <taxon>Galerucinae</taxon>
        <taxon>Diabroticina</taxon>
        <taxon>Diabroticites</taxon>
        <taxon>Diabrotica</taxon>
    </lineage>
</organism>
<dbReference type="Proteomes" id="UP001153709">
    <property type="component" value="Chromosome 3"/>
</dbReference>
<evidence type="ECO:0000256" key="2">
    <source>
        <dbReference type="ARBA" id="ARBA00022723"/>
    </source>
</evidence>
<dbReference type="PANTHER" id="PTHR46481">
    <property type="entry name" value="ZINC FINGER BED DOMAIN-CONTAINING PROTEIN 4"/>
    <property type="match status" value="1"/>
</dbReference>
<dbReference type="GO" id="GO:0005634">
    <property type="term" value="C:nucleus"/>
    <property type="evidence" value="ECO:0007669"/>
    <property type="project" value="UniProtKB-SubCell"/>
</dbReference>
<protein>
    <submittedName>
        <fullName evidence="7">Uncharacterized protein</fullName>
    </submittedName>
</protein>
<dbReference type="AlphaFoldDB" id="A0A9N9X877"/>
<feature type="region of interest" description="Disordered" evidence="6">
    <location>
        <begin position="224"/>
        <end position="245"/>
    </location>
</feature>
<evidence type="ECO:0000256" key="3">
    <source>
        <dbReference type="ARBA" id="ARBA00022771"/>
    </source>
</evidence>